<evidence type="ECO:0000313" key="2">
    <source>
        <dbReference type="EMBL" id="GAA2646524.1"/>
    </source>
</evidence>
<keyword evidence="3" id="KW-1185">Reference proteome</keyword>
<name>A0ABP6DLA8_9ACTN</name>
<protein>
    <submittedName>
        <fullName evidence="2">Uncharacterized protein</fullName>
    </submittedName>
</protein>
<feature type="region of interest" description="Disordered" evidence="1">
    <location>
        <begin position="38"/>
        <end position="86"/>
    </location>
</feature>
<evidence type="ECO:0000256" key="1">
    <source>
        <dbReference type="SAM" id="MobiDB-lite"/>
    </source>
</evidence>
<sequence>MQGGEGHREEGRLRKVDHEGVALTNCLAAAHDKAAFRTHEAGSQDARSSVRLAAPRQLVATDRNRRNSLRDSEHSGGGMIMWPECA</sequence>
<proteinExistence type="predicted"/>
<organism evidence="2 3">
    <name type="scientific">Streptomyces lunalinharesii</name>
    <dbReference type="NCBI Taxonomy" id="333384"/>
    <lineage>
        <taxon>Bacteria</taxon>
        <taxon>Bacillati</taxon>
        <taxon>Actinomycetota</taxon>
        <taxon>Actinomycetes</taxon>
        <taxon>Kitasatosporales</taxon>
        <taxon>Streptomycetaceae</taxon>
        <taxon>Streptomyces</taxon>
    </lineage>
</organism>
<dbReference type="Proteomes" id="UP001500994">
    <property type="component" value="Unassembled WGS sequence"/>
</dbReference>
<reference evidence="3" key="1">
    <citation type="journal article" date="2019" name="Int. J. Syst. Evol. Microbiol.">
        <title>The Global Catalogue of Microorganisms (GCM) 10K type strain sequencing project: providing services to taxonomists for standard genome sequencing and annotation.</title>
        <authorList>
            <consortium name="The Broad Institute Genomics Platform"/>
            <consortium name="The Broad Institute Genome Sequencing Center for Infectious Disease"/>
            <person name="Wu L."/>
            <person name="Ma J."/>
        </authorList>
    </citation>
    <scope>NUCLEOTIDE SEQUENCE [LARGE SCALE GENOMIC DNA]</scope>
    <source>
        <strain evidence="3">JCM 16374</strain>
    </source>
</reference>
<comment type="caution">
    <text evidence="2">The sequence shown here is derived from an EMBL/GenBank/DDBJ whole genome shotgun (WGS) entry which is preliminary data.</text>
</comment>
<dbReference type="EMBL" id="BAAARK010000001">
    <property type="protein sequence ID" value="GAA2646524.1"/>
    <property type="molecule type" value="Genomic_DNA"/>
</dbReference>
<evidence type="ECO:0000313" key="3">
    <source>
        <dbReference type="Proteomes" id="UP001500994"/>
    </source>
</evidence>
<accession>A0ABP6DLA8</accession>
<feature type="compositionally biased region" description="Basic and acidic residues" evidence="1">
    <location>
        <begin position="62"/>
        <end position="74"/>
    </location>
</feature>
<gene>
    <name evidence="2" type="ORF">GCM10009864_06310</name>
</gene>